<dbReference type="EMBL" id="JASCZI010123291">
    <property type="protein sequence ID" value="MED6165271.1"/>
    <property type="molecule type" value="Genomic_DNA"/>
</dbReference>
<sequence>YGRNGHGSSEDGELRHHQQRQRRYFLSVVTPIDGDRAAAWNRGFFKHQRRRNKPEHKGGGIGIHGGDSIVVQPPPSRFLSLAPFFSAVDGMVWSAKARRGGKGCSGTAPPSSFGAGGTMAFHCRRRRPSPSPCFQTRDPLPSCLLCACVCV</sequence>
<evidence type="ECO:0000313" key="2">
    <source>
        <dbReference type="EMBL" id="MED6165271.1"/>
    </source>
</evidence>
<dbReference type="Proteomes" id="UP001341840">
    <property type="component" value="Unassembled WGS sequence"/>
</dbReference>
<accession>A0ABU6UVB7</accession>
<name>A0ABU6UVB7_9FABA</name>
<keyword evidence="3" id="KW-1185">Reference proteome</keyword>
<evidence type="ECO:0000313" key="3">
    <source>
        <dbReference type="Proteomes" id="UP001341840"/>
    </source>
</evidence>
<reference evidence="2 3" key="1">
    <citation type="journal article" date="2023" name="Plants (Basel)">
        <title>Bridging the Gap: Combining Genomics and Transcriptomics Approaches to Understand Stylosanthes scabra, an Orphan Legume from the Brazilian Caatinga.</title>
        <authorList>
            <person name="Ferreira-Neto J.R.C."/>
            <person name="da Silva M.D."/>
            <person name="Binneck E."/>
            <person name="de Melo N.F."/>
            <person name="da Silva R.H."/>
            <person name="de Melo A.L.T.M."/>
            <person name="Pandolfi V."/>
            <person name="Bustamante F.O."/>
            <person name="Brasileiro-Vidal A.C."/>
            <person name="Benko-Iseppon A.M."/>
        </authorList>
    </citation>
    <scope>NUCLEOTIDE SEQUENCE [LARGE SCALE GENOMIC DNA]</scope>
    <source>
        <tissue evidence="2">Leaves</tissue>
    </source>
</reference>
<organism evidence="2 3">
    <name type="scientific">Stylosanthes scabra</name>
    <dbReference type="NCBI Taxonomy" id="79078"/>
    <lineage>
        <taxon>Eukaryota</taxon>
        <taxon>Viridiplantae</taxon>
        <taxon>Streptophyta</taxon>
        <taxon>Embryophyta</taxon>
        <taxon>Tracheophyta</taxon>
        <taxon>Spermatophyta</taxon>
        <taxon>Magnoliopsida</taxon>
        <taxon>eudicotyledons</taxon>
        <taxon>Gunneridae</taxon>
        <taxon>Pentapetalae</taxon>
        <taxon>rosids</taxon>
        <taxon>fabids</taxon>
        <taxon>Fabales</taxon>
        <taxon>Fabaceae</taxon>
        <taxon>Papilionoideae</taxon>
        <taxon>50 kb inversion clade</taxon>
        <taxon>dalbergioids sensu lato</taxon>
        <taxon>Dalbergieae</taxon>
        <taxon>Pterocarpus clade</taxon>
        <taxon>Stylosanthes</taxon>
    </lineage>
</organism>
<proteinExistence type="predicted"/>
<comment type="caution">
    <text evidence="2">The sequence shown here is derived from an EMBL/GenBank/DDBJ whole genome shotgun (WGS) entry which is preliminary data.</text>
</comment>
<feature type="region of interest" description="Disordered" evidence="1">
    <location>
        <begin position="1"/>
        <end position="20"/>
    </location>
</feature>
<evidence type="ECO:0000256" key="1">
    <source>
        <dbReference type="SAM" id="MobiDB-lite"/>
    </source>
</evidence>
<gene>
    <name evidence="2" type="ORF">PIB30_098003</name>
</gene>
<feature type="non-terminal residue" evidence="2">
    <location>
        <position position="1"/>
    </location>
</feature>
<protein>
    <submittedName>
        <fullName evidence="2">Uncharacterized protein</fullName>
    </submittedName>
</protein>